<accession>A0AAV0VNK6</accession>
<evidence type="ECO:0000313" key="2">
    <source>
        <dbReference type="EMBL" id="CAI6345879.1"/>
    </source>
</evidence>
<dbReference type="Proteomes" id="UP001160148">
    <property type="component" value="Unassembled WGS sequence"/>
</dbReference>
<proteinExistence type="predicted"/>
<protein>
    <submittedName>
        <fullName evidence="2">Uncharacterized protein</fullName>
    </submittedName>
</protein>
<gene>
    <name evidence="2" type="ORF">MEUPH1_LOCUS2841</name>
</gene>
<comment type="caution">
    <text evidence="2">The sequence shown here is derived from an EMBL/GenBank/DDBJ whole genome shotgun (WGS) entry which is preliminary data.</text>
</comment>
<feature type="region of interest" description="Disordered" evidence="1">
    <location>
        <begin position="32"/>
        <end position="66"/>
    </location>
</feature>
<evidence type="ECO:0000256" key="1">
    <source>
        <dbReference type="SAM" id="MobiDB-lite"/>
    </source>
</evidence>
<dbReference type="AlphaFoldDB" id="A0AAV0VNK6"/>
<sequence>MASEKNVTISSLWPIYQQLKLQFYKQANESHSQSVSINEEAENNSTPLFPDSQESILDNQPTLEETSDFFSQINDNSTEDCEEEILSQTLIQELENVEQLVSDAIFGKLSKRFNENIRTKQ</sequence>
<reference evidence="2 3" key="1">
    <citation type="submission" date="2023-01" db="EMBL/GenBank/DDBJ databases">
        <authorList>
            <person name="Whitehead M."/>
        </authorList>
    </citation>
    <scope>NUCLEOTIDE SEQUENCE [LARGE SCALE GENOMIC DNA]</scope>
</reference>
<name>A0AAV0VNK6_9HEMI</name>
<keyword evidence="3" id="KW-1185">Reference proteome</keyword>
<dbReference type="EMBL" id="CARXXK010000001">
    <property type="protein sequence ID" value="CAI6345879.1"/>
    <property type="molecule type" value="Genomic_DNA"/>
</dbReference>
<organism evidence="2 3">
    <name type="scientific">Macrosiphum euphorbiae</name>
    <name type="common">potato aphid</name>
    <dbReference type="NCBI Taxonomy" id="13131"/>
    <lineage>
        <taxon>Eukaryota</taxon>
        <taxon>Metazoa</taxon>
        <taxon>Ecdysozoa</taxon>
        <taxon>Arthropoda</taxon>
        <taxon>Hexapoda</taxon>
        <taxon>Insecta</taxon>
        <taxon>Pterygota</taxon>
        <taxon>Neoptera</taxon>
        <taxon>Paraneoptera</taxon>
        <taxon>Hemiptera</taxon>
        <taxon>Sternorrhyncha</taxon>
        <taxon>Aphidomorpha</taxon>
        <taxon>Aphidoidea</taxon>
        <taxon>Aphididae</taxon>
        <taxon>Macrosiphini</taxon>
        <taxon>Macrosiphum</taxon>
    </lineage>
</organism>
<evidence type="ECO:0000313" key="3">
    <source>
        <dbReference type="Proteomes" id="UP001160148"/>
    </source>
</evidence>